<comment type="caution">
    <text evidence="1">The sequence shown here is derived from an EMBL/GenBank/DDBJ whole genome shotgun (WGS) entry which is preliminary data.</text>
</comment>
<accession>A0ABP9ZF22</accession>
<organism evidence="1 2">
    <name type="scientific">Mucor flavus</name>
    <dbReference type="NCBI Taxonomy" id="439312"/>
    <lineage>
        <taxon>Eukaryota</taxon>
        <taxon>Fungi</taxon>
        <taxon>Fungi incertae sedis</taxon>
        <taxon>Mucoromycota</taxon>
        <taxon>Mucoromycotina</taxon>
        <taxon>Mucoromycetes</taxon>
        <taxon>Mucorales</taxon>
        <taxon>Mucorineae</taxon>
        <taxon>Mucoraceae</taxon>
        <taxon>Mucor</taxon>
    </lineage>
</organism>
<dbReference type="Proteomes" id="UP001473302">
    <property type="component" value="Unassembled WGS sequence"/>
</dbReference>
<dbReference type="EMBL" id="BAABUK010000048">
    <property type="protein sequence ID" value="GAA5817720.1"/>
    <property type="molecule type" value="Genomic_DNA"/>
</dbReference>
<gene>
    <name evidence="1" type="ORF">MFLAVUS_011271</name>
</gene>
<sequence>MQILQVKGIRNFIRKDISNIYYLMKKDVDGGEMFRFYEQLARQKLCCKLQS</sequence>
<name>A0ABP9ZF22_9FUNG</name>
<reference evidence="1 2" key="1">
    <citation type="submission" date="2024-04" db="EMBL/GenBank/DDBJ databases">
        <title>genome sequences of Mucor flavus KT1a and Helicostylum pulchrum KT1b strains isolated from the surface of a dry-aged beef.</title>
        <authorList>
            <person name="Toyotome T."/>
            <person name="Hosono M."/>
            <person name="Torimaru M."/>
            <person name="Fukuda K."/>
            <person name="Mikami N."/>
        </authorList>
    </citation>
    <scope>NUCLEOTIDE SEQUENCE [LARGE SCALE GENOMIC DNA]</scope>
    <source>
        <strain evidence="1 2">KT1a</strain>
    </source>
</reference>
<keyword evidence="2" id="KW-1185">Reference proteome</keyword>
<proteinExistence type="predicted"/>
<evidence type="ECO:0000313" key="1">
    <source>
        <dbReference type="EMBL" id="GAA5817720.1"/>
    </source>
</evidence>
<protein>
    <submittedName>
        <fullName evidence="1">Uncharacterized protein</fullName>
    </submittedName>
</protein>
<evidence type="ECO:0000313" key="2">
    <source>
        <dbReference type="Proteomes" id="UP001473302"/>
    </source>
</evidence>